<dbReference type="GO" id="GO:0004519">
    <property type="term" value="F:endonuclease activity"/>
    <property type="evidence" value="ECO:0007669"/>
    <property type="project" value="UniProtKB-KW"/>
</dbReference>
<dbReference type="RefSeq" id="YP_009710750.1">
    <property type="nucleotide sequence ID" value="NC_045201.1"/>
</dbReference>
<keyword evidence="3" id="KW-0540">Nuclease</keyword>
<sequence length="111" mass="12967">MLTELYLLFYVNGIKTVPHDLSLLTPIALAHWIMQDGARGTSNGLYLCTDSFSFSEVNRLKDYLTERYKIKCTIHKVNGRFRIYILAKYVQTIRELVVPYMHDSMKYKLGI</sequence>
<evidence type="ECO:0000313" key="3">
    <source>
        <dbReference type="EMBL" id="QFZ98698.1"/>
    </source>
</evidence>
<dbReference type="InterPro" id="IPR004860">
    <property type="entry name" value="LAGLIDADG_dom"/>
</dbReference>
<keyword evidence="3" id="KW-0255">Endonuclease</keyword>
<dbReference type="Pfam" id="PF03161">
    <property type="entry name" value="LAGLIDADG_2"/>
    <property type="match status" value="1"/>
</dbReference>
<keyword evidence="3" id="KW-0496">Mitochondrion</keyword>
<evidence type="ECO:0000256" key="1">
    <source>
        <dbReference type="ARBA" id="ARBA00002670"/>
    </source>
</evidence>
<name>A0A5Q0N2S4_9AGAR</name>
<comment type="function">
    <text evidence="1">Mitochondrial DNA endonuclease involved in intron homing.</text>
</comment>
<dbReference type="GeneID" id="42437958"/>
<keyword evidence="3" id="KW-0378">Hydrolase</keyword>
<evidence type="ECO:0000259" key="2">
    <source>
        <dbReference type="Pfam" id="PF03161"/>
    </source>
</evidence>
<dbReference type="AlphaFoldDB" id="A0A5Q0N2S4"/>
<dbReference type="SUPFAM" id="SSF55608">
    <property type="entry name" value="Homing endonucleases"/>
    <property type="match status" value="1"/>
</dbReference>
<accession>A0A5Q0N2S4</accession>
<gene>
    <name evidence="3" type="primary">orf111</name>
</gene>
<geneLocation type="mitochondrion" evidence="3"/>
<dbReference type="InterPro" id="IPR027434">
    <property type="entry name" value="Homing_endonucl"/>
</dbReference>
<reference evidence="3" key="1">
    <citation type="journal article" name="Front. Microbiol.">
        <title>Comparative Mitogenome Analysis Reveals Mitochondrial Genome Differentiation in Ectomycorrhizal and Asymbiotic Amanita Species.</title>
        <authorList>
            <person name="Li Q."/>
            <person name="He X."/>
            <person name="Ren Y."/>
            <person name="Xiong C."/>
            <person name="Jin X."/>
            <person name="Peng L."/>
            <person name="Huang W."/>
        </authorList>
    </citation>
    <scope>NUCLEOTIDE SEQUENCE</scope>
</reference>
<protein>
    <submittedName>
        <fullName evidence="3">LAGLIDADG endonuclease type 2</fullName>
    </submittedName>
</protein>
<proteinExistence type="predicted"/>
<feature type="domain" description="Homing endonuclease LAGLIDADG" evidence="2">
    <location>
        <begin position="2"/>
        <end position="90"/>
    </location>
</feature>
<dbReference type="EMBL" id="MK993561">
    <property type="protein sequence ID" value="QFZ98698.1"/>
    <property type="molecule type" value="Genomic_DNA"/>
</dbReference>
<organism evidence="3">
    <name type="scientific">Amanita thiersii</name>
    <dbReference type="NCBI Taxonomy" id="235537"/>
    <lineage>
        <taxon>Eukaryota</taxon>
        <taxon>Fungi</taxon>
        <taxon>Dikarya</taxon>
        <taxon>Basidiomycota</taxon>
        <taxon>Agaricomycotina</taxon>
        <taxon>Agaricomycetes</taxon>
        <taxon>Agaricomycetidae</taxon>
        <taxon>Agaricales</taxon>
        <taxon>Pluteineae</taxon>
        <taxon>Amanitaceae</taxon>
        <taxon>Amanita</taxon>
    </lineage>
</organism>
<dbReference type="Gene3D" id="3.10.28.10">
    <property type="entry name" value="Homing endonucleases"/>
    <property type="match status" value="1"/>
</dbReference>